<dbReference type="Proteomes" id="UP001152173">
    <property type="component" value="Unassembled WGS sequence"/>
</dbReference>
<dbReference type="InterPro" id="IPR016181">
    <property type="entry name" value="Acyl_CoA_acyltransferase"/>
</dbReference>
<evidence type="ECO:0008006" key="3">
    <source>
        <dbReference type="Google" id="ProtNLM"/>
    </source>
</evidence>
<organism evidence="1 2">
    <name type="scientific">Paenisporosarcina quisquiliarum</name>
    <dbReference type="NCBI Taxonomy" id="365346"/>
    <lineage>
        <taxon>Bacteria</taxon>
        <taxon>Bacillati</taxon>
        <taxon>Bacillota</taxon>
        <taxon>Bacilli</taxon>
        <taxon>Bacillales</taxon>
        <taxon>Caryophanaceae</taxon>
        <taxon>Paenisporosarcina</taxon>
    </lineage>
</organism>
<protein>
    <recommendedName>
        <fullName evidence="3">Acetyltransferase (GNAT) domain-containing protein</fullName>
    </recommendedName>
</protein>
<reference evidence="1" key="1">
    <citation type="submission" date="2022-05" db="EMBL/GenBank/DDBJ databases">
        <authorList>
            <person name="Colautti A."/>
            <person name="Iacumin L."/>
        </authorList>
    </citation>
    <scope>NUCLEOTIDE SEQUENCE</scope>
    <source>
        <strain evidence="1">SK 55</strain>
    </source>
</reference>
<dbReference type="InterPro" id="IPR050644">
    <property type="entry name" value="PG_Glycine_Bridge_Synth"/>
</dbReference>
<dbReference type="SUPFAM" id="SSF55729">
    <property type="entry name" value="Acyl-CoA N-acyltransferases (Nat)"/>
    <property type="match status" value="1"/>
</dbReference>
<evidence type="ECO:0000313" key="1">
    <source>
        <dbReference type="EMBL" id="MCZ8537464.1"/>
    </source>
</evidence>
<dbReference type="RefSeq" id="WP_269926559.1">
    <property type="nucleotide sequence ID" value="NZ_JAMKBJ010000007.1"/>
</dbReference>
<gene>
    <name evidence="1" type="ORF">M9R32_09745</name>
</gene>
<dbReference type="PANTHER" id="PTHR36174">
    <property type="entry name" value="LIPID II:GLYCINE GLYCYLTRANSFERASE"/>
    <property type="match status" value="1"/>
</dbReference>
<keyword evidence="2" id="KW-1185">Reference proteome</keyword>
<dbReference type="AlphaFoldDB" id="A0A9X3RDT5"/>
<dbReference type="EMBL" id="JAMKBJ010000007">
    <property type="protein sequence ID" value="MCZ8537464.1"/>
    <property type="molecule type" value="Genomic_DNA"/>
</dbReference>
<comment type="caution">
    <text evidence="1">The sequence shown here is derived from an EMBL/GenBank/DDBJ whole genome shotgun (WGS) entry which is preliminary data.</text>
</comment>
<evidence type="ECO:0000313" key="2">
    <source>
        <dbReference type="Proteomes" id="UP001152173"/>
    </source>
</evidence>
<sequence length="227" mass="26665">MSSSIISYSNALIPISNLSEHETYQIDLNLPEEILFGNLKKSNRSQIKQAAAKSFTHIIQTDPTNQELLLFQKFYNHFAKNKHTHRCNAFHLKTLQLLRDQHALVLTKILGEKEETLCYRIYLTDRIRALTLYSASHYRKNNSSDLKRLYSLASRYLLWKNILWFKKNGHAIYDLGSLTTDENIRQFKMGFGGEIVKAYSGYVPKNRMGTFILWIRKVKMNSRWKNR</sequence>
<dbReference type="Gene3D" id="3.40.630.30">
    <property type="match status" value="1"/>
</dbReference>
<dbReference type="PANTHER" id="PTHR36174:SF1">
    <property type="entry name" value="LIPID II:GLYCINE GLYCYLTRANSFERASE"/>
    <property type="match status" value="1"/>
</dbReference>
<name>A0A9X3RDT5_9BACL</name>
<proteinExistence type="predicted"/>
<accession>A0A9X3RDT5</accession>